<protein>
    <submittedName>
        <fullName evidence="1">17021_t:CDS:1</fullName>
    </submittedName>
</protein>
<organism evidence="1 2">
    <name type="scientific">Funneliformis caledonium</name>
    <dbReference type="NCBI Taxonomy" id="1117310"/>
    <lineage>
        <taxon>Eukaryota</taxon>
        <taxon>Fungi</taxon>
        <taxon>Fungi incertae sedis</taxon>
        <taxon>Mucoromycota</taxon>
        <taxon>Glomeromycotina</taxon>
        <taxon>Glomeromycetes</taxon>
        <taxon>Glomerales</taxon>
        <taxon>Glomeraceae</taxon>
        <taxon>Funneliformis</taxon>
    </lineage>
</organism>
<dbReference type="Proteomes" id="UP000789570">
    <property type="component" value="Unassembled WGS sequence"/>
</dbReference>
<dbReference type="EMBL" id="CAJVPQ010000140">
    <property type="protein sequence ID" value="CAG8450015.1"/>
    <property type="molecule type" value="Genomic_DNA"/>
</dbReference>
<evidence type="ECO:0000313" key="2">
    <source>
        <dbReference type="Proteomes" id="UP000789570"/>
    </source>
</evidence>
<sequence>MGLAKVLQDILVVLYTVAFVGSPPYSITSRQQYINVSWLFLVFS</sequence>
<evidence type="ECO:0000313" key="1">
    <source>
        <dbReference type="EMBL" id="CAG8450015.1"/>
    </source>
</evidence>
<accession>A0A9N8VE53</accession>
<proteinExistence type="predicted"/>
<keyword evidence="2" id="KW-1185">Reference proteome</keyword>
<gene>
    <name evidence="1" type="ORF">FCALED_LOCUS1164</name>
</gene>
<comment type="caution">
    <text evidence="1">The sequence shown here is derived from an EMBL/GenBank/DDBJ whole genome shotgun (WGS) entry which is preliminary data.</text>
</comment>
<dbReference type="AlphaFoldDB" id="A0A9N8VE53"/>
<reference evidence="1" key="1">
    <citation type="submission" date="2021-06" db="EMBL/GenBank/DDBJ databases">
        <authorList>
            <person name="Kallberg Y."/>
            <person name="Tangrot J."/>
            <person name="Rosling A."/>
        </authorList>
    </citation>
    <scope>NUCLEOTIDE SEQUENCE</scope>
    <source>
        <strain evidence="1">UK204</strain>
    </source>
</reference>
<name>A0A9N8VE53_9GLOM</name>